<dbReference type="Proteomes" id="UP000628775">
    <property type="component" value="Unassembled WGS sequence"/>
</dbReference>
<dbReference type="EMBL" id="BMIR01000012">
    <property type="protein sequence ID" value="GGE45777.1"/>
    <property type="molecule type" value="Genomic_DNA"/>
</dbReference>
<protein>
    <recommendedName>
        <fullName evidence="4">DUF1002 domain-containing protein</fullName>
    </recommendedName>
</protein>
<keyword evidence="1" id="KW-0732">Signal</keyword>
<dbReference type="InterPro" id="IPR009343">
    <property type="entry name" value="DUF1002"/>
</dbReference>
<evidence type="ECO:0008006" key="4">
    <source>
        <dbReference type="Google" id="ProtNLM"/>
    </source>
</evidence>
<sequence>MNRAVYFILSAVIIIALSIAPQLAHADAAPGDTIVTLGADLTAQQKQQILQEMNVDQNHAQIIEVTNAEEHKYLDNYLPKAQIGTRAISSSKITIGEKNTGLSVSTNHITYVSNDMYINALATAGVKDAQVYVTAPFDVSGTAGLTGLIKAYELSTGDVIPEQQKQVANEEMVTTAKLANDNGIGKDKAAQLMTLIKEKMAKENPKTDADIEKIIREAADQLGIHLTDAQVQKLVDLFKKMQDLHINWNQVGDQLQKVKGKLNQVLNSDEAKGFFAKLVDFIRSLFHSIAALFQ</sequence>
<reference evidence="2" key="1">
    <citation type="journal article" date="2014" name="Int. J. Syst. Evol. Microbiol.">
        <title>Complete genome sequence of Corynebacterium casei LMG S-19264T (=DSM 44701T), isolated from a smear-ripened cheese.</title>
        <authorList>
            <consortium name="US DOE Joint Genome Institute (JGI-PGF)"/>
            <person name="Walter F."/>
            <person name="Albersmeier A."/>
            <person name="Kalinowski J."/>
            <person name="Ruckert C."/>
        </authorList>
    </citation>
    <scope>NUCLEOTIDE SEQUENCE</scope>
    <source>
        <strain evidence="2">CGMCC 1.15371</strain>
    </source>
</reference>
<dbReference type="RefSeq" id="WP_188694669.1">
    <property type="nucleotide sequence ID" value="NZ_BMIR01000012.1"/>
</dbReference>
<organism evidence="2 3">
    <name type="scientific">Pullulanibacillus camelliae</name>
    <dbReference type="NCBI Taxonomy" id="1707096"/>
    <lineage>
        <taxon>Bacteria</taxon>
        <taxon>Bacillati</taxon>
        <taxon>Bacillota</taxon>
        <taxon>Bacilli</taxon>
        <taxon>Bacillales</taxon>
        <taxon>Sporolactobacillaceae</taxon>
        <taxon>Pullulanibacillus</taxon>
    </lineage>
</organism>
<gene>
    <name evidence="2" type="primary">ypuA</name>
    <name evidence="2" type="ORF">GCM10011391_25790</name>
</gene>
<evidence type="ECO:0000256" key="1">
    <source>
        <dbReference type="SAM" id="SignalP"/>
    </source>
</evidence>
<accession>A0A8J2YIH5</accession>
<keyword evidence="3" id="KW-1185">Reference proteome</keyword>
<dbReference type="AlphaFoldDB" id="A0A8J2YIH5"/>
<reference evidence="2" key="2">
    <citation type="submission" date="2020-09" db="EMBL/GenBank/DDBJ databases">
        <authorList>
            <person name="Sun Q."/>
            <person name="Zhou Y."/>
        </authorList>
    </citation>
    <scope>NUCLEOTIDE SEQUENCE</scope>
    <source>
        <strain evidence="2">CGMCC 1.15371</strain>
    </source>
</reference>
<feature type="chain" id="PRO_5039071184" description="DUF1002 domain-containing protein" evidence="1">
    <location>
        <begin position="27"/>
        <end position="294"/>
    </location>
</feature>
<proteinExistence type="predicted"/>
<feature type="signal peptide" evidence="1">
    <location>
        <begin position="1"/>
        <end position="26"/>
    </location>
</feature>
<evidence type="ECO:0000313" key="3">
    <source>
        <dbReference type="Proteomes" id="UP000628775"/>
    </source>
</evidence>
<name>A0A8J2YIH5_9BACL</name>
<evidence type="ECO:0000313" key="2">
    <source>
        <dbReference type="EMBL" id="GGE45777.1"/>
    </source>
</evidence>
<comment type="caution">
    <text evidence="2">The sequence shown here is derived from an EMBL/GenBank/DDBJ whole genome shotgun (WGS) entry which is preliminary data.</text>
</comment>
<dbReference type="Pfam" id="PF06207">
    <property type="entry name" value="DUF1002"/>
    <property type="match status" value="1"/>
</dbReference>